<dbReference type="InterPro" id="IPR000086">
    <property type="entry name" value="NUDIX_hydrolase_dom"/>
</dbReference>
<keyword evidence="5" id="KW-0479">Metal-binding</keyword>
<dbReference type="PROSITE" id="PS51462">
    <property type="entry name" value="NUDIX"/>
    <property type="match status" value="1"/>
</dbReference>
<reference evidence="11" key="1">
    <citation type="journal article" date="2021" name="Open Biol.">
        <title>Shared evolutionary footprints suggest mitochondrial oxidative damage underlies multiple complex I losses in fungi.</title>
        <authorList>
            <person name="Schikora-Tamarit M.A."/>
            <person name="Marcet-Houben M."/>
            <person name="Nosek J."/>
            <person name="Gabaldon T."/>
        </authorList>
    </citation>
    <scope>NUCLEOTIDE SEQUENCE</scope>
    <source>
        <strain evidence="11">CBS2887</strain>
    </source>
</reference>
<dbReference type="PANTHER" id="PTHR42904:SF6">
    <property type="entry name" value="NAD-CAPPED RNA HYDROLASE NUDT12"/>
    <property type="match status" value="1"/>
</dbReference>
<dbReference type="GO" id="GO:0006742">
    <property type="term" value="P:NADP+ catabolic process"/>
    <property type="evidence" value="ECO:0007669"/>
    <property type="project" value="TreeGrafter"/>
</dbReference>
<keyword evidence="12" id="KW-1185">Reference proteome</keyword>
<evidence type="ECO:0000256" key="1">
    <source>
        <dbReference type="ARBA" id="ARBA00001946"/>
    </source>
</evidence>
<evidence type="ECO:0000313" key="12">
    <source>
        <dbReference type="Proteomes" id="UP000774326"/>
    </source>
</evidence>
<evidence type="ECO:0000256" key="7">
    <source>
        <dbReference type="ARBA" id="ARBA00022842"/>
    </source>
</evidence>
<comment type="caution">
    <text evidence="11">The sequence shown here is derived from an EMBL/GenBank/DDBJ whole genome shotgun (WGS) entry which is preliminary data.</text>
</comment>
<keyword evidence="8" id="KW-0520">NAD</keyword>
<evidence type="ECO:0000256" key="3">
    <source>
        <dbReference type="ARBA" id="ARBA00009595"/>
    </source>
</evidence>
<dbReference type="SUPFAM" id="SSF55811">
    <property type="entry name" value="Nudix"/>
    <property type="match status" value="1"/>
</dbReference>
<dbReference type="GO" id="GO:0019677">
    <property type="term" value="P:NAD+ catabolic process"/>
    <property type="evidence" value="ECO:0007669"/>
    <property type="project" value="TreeGrafter"/>
</dbReference>
<dbReference type="GO" id="GO:0005777">
    <property type="term" value="C:peroxisome"/>
    <property type="evidence" value="ECO:0007669"/>
    <property type="project" value="TreeGrafter"/>
</dbReference>
<dbReference type="InterPro" id="IPR050241">
    <property type="entry name" value="NAD-cap_RNA_hydrolase_NudC"/>
</dbReference>
<dbReference type="InterPro" id="IPR049734">
    <property type="entry name" value="NudC-like_C"/>
</dbReference>
<comment type="cofactor">
    <cofactor evidence="2">
        <name>Zn(2+)</name>
        <dbReference type="ChEBI" id="CHEBI:29105"/>
    </cofactor>
</comment>
<evidence type="ECO:0000256" key="5">
    <source>
        <dbReference type="ARBA" id="ARBA00022723"/>
    </source>
</evidence>
<accession>A0A9P8Q0E9</accession>
<evidence type="ECO:0000256" key="2">
    <source>
        <dbReference type="ARBA" id="ARBA00001947"/>
    </source>
</evidence>
<comment type="catalytic activity">
    <reaction evidence="9">
        <text>a 5'-end NAD(+)-phospho-ribonucleoside in mRNA + H2O = a 5'-end phospho-adenosine-phospho-ribonucleoside in mRNA + beta-nicotinamide D-ribonucleotide + 2 H(+)</text>
        <dbReference type="Rhea" id="RHEA:60876"/>
        <dbReference type="Rhea" id="RHEA-COMP:15698"/>
        <dbReference type="Rhea" id="RHEA-COMP:15719"/>
        <dbReference type="ChEBI" id="CHEBI:14649"/>
        <dbReference type="ChEBI" id="CHEBI:15377"/>
        <dbReference type="ChEBI" id="CHEBI:15378"/>
        <dbReference type="ChEBI" id="CHEBI:144029"/>
        <dbReference type="ChEBI" id="CHEBI:144051"/>
    </reaction>
    <physiologicalReaction direction="left-to-right" evidence="9">
        <dbReference type="Rhea" id="RHEA:60877"/>
    </physiologicalReaction>
</comment>
<sequence>MASLIFRRLKHTHKSALSEIYFGVNTLNRHSFLRSDSQFIANSITSPYSKFVFFDNLSPIANIEQGKLFTLNYNTIGLENRYLIDDWIKNNELRTTQMNQSPLIHFLGLDTSKFTPFKYNQYSGVPYYAIEISKHPSLAQRLSKYENLKPLITREDVNKVLDYKESTIFSHGKIYLEWLSTTKYCKGCGSQTIPINAGSELKCSNTESCPVKDSPVSNASFPRLDPALITCVLNPTKDKVLFTRMSKFPAKMYTHIAGFMEPGETLEESVKREVWEEAGLIVDELHIVRSQPWPYPANIMIGCVAIVKDGNIDLNHDIELDEAVWVPLTKLKEIISKGKEDENLTIIIKGEDKGIPNDKTLATKLFQYVAQNY</sequence>
<keyword evidence="7" id="KW-0460">Magnesium</keyword>
<gene>
    <name evidence="11" type="ORF">WICPIJ_007174</name>
</gene>
<dbReference type="OrthoDB" id="10249612at2759"/>
<comment type="cofactor">
    <cofactor evidence="1">
        <name>Mg(2+)</name>
        <dbReference type="ChEBI" id="CHEBI:18420"/>
    </cofactor>
</comment>
<dbReference type="GO" id="GO:0046872">
    <property type="term" value="F:metal ion binding"/>
    <property type="evidence" value="ECO:0007669"/>
    <property type="project" value="UniProtKB-KW"/>
</dbReference>
<evidence type="ECO:0000256" key="6">
    <source>
        <dbReference type="ARBA" id="ARBA00022801"/>
    </source>
</evidence>
<dbReference type="Pfam" id="PF00293">
    <property type="entry name" value="NUDIX"/>
    <property type="match status" value="1"/>
</dbReference>
<organism evidence="11 12">
    <name type="scientific">Wickerhamomyces pijperi</name>
    <name type="common">Yeast</name>
    <name type="synonym">Pichia pijperi</name>
    <dbReference type="NCBI Taxonomy" id="599730"/>
    <lineage>
        <taxon>Eukaryota</taxon>
        <taxon>Fungi</taxon>
        <taxon>Dikarya</taxon>
        <taxon>Ascomycota</taxon>
        <taxon>Saccharomycotina</taxon>
        <taxon>Saccharomycetes</taxon>
        <taxon>Phaffomycetales</taxon>
        <taxon>Wickerhamomycetaceae</taxon>
        <taxon>Wickerhamomyces</taxon>
    </lineage>
</organism>
<dbReference type="EC" id="3.6.1.22" evidence="4"/>
<dbReference type="Proteomes" id="UP000774326">
    <property type="component" value="Unassembled WGS sequence"/>
</dbReference>
<protein>
    <recommendedName>
        <fullName evidence="4">NAD(+) diphosphatase</fullName>
        <ecNumber evidence="4">3.6.1.22</ecNumber>
    </recommendedName>
</protein>
<dbReference type="GO" id="GO:0035529">
    <property type="term" value="F:NADH pyrophosphatase activity"/>
    <property type="evidence" value="ECO:0007669"/>
    <property type="project" value="TreeGrafter"/>
</dbReference>
<reference evidence="11" key="2">
    <citation type="submission" date="2021-01" db="EMBL/GenBank/DDBJ databases">
        <authorList>
            <person name="Schikora-Tamarit M.A."/>
        </authorList>
    </citation>
    <scope>NUCLEOTIDE SEQUENCE</scope>
    <source>
        <strain evidence="11">CBS2887</strain>
    </source>
</reference>
<evidence type="ECO:0000259" key="10">
    <source>
        <dbReference type="PROSITE" id="PS51462"/>
    </source>
</evidence>
<dbReference type="InterPro" id="IPR015797">
    <property type="entry name" value="NUDIX_hydrolase-like_dom_sf"/>
</dbReference>
<dbReference type="EMBL" id="JAEUBG010004184">
    <property type="protein sequence ID" value="KAH3681868.1"/>
    <property type="molecule type" value="Genomic_DNA"/>
</dbReference>
<dbReference type="Gene3D" id="3.90.79.10">
    <property type="entry name" value="Nucleoside Triphosphate Pyrophosphohydrolase"/>
    <property type="match status" value="1"/>
</dbReference>
<evidence type="ECO:0000256" key="8">
    <source>
        <dbReference type="ARBA" id="ARBA00023027"/>
    </source>
</evidence>
<dbReference type="Gene3D" id="3.90.79.20">
    <property type="match status" value="1"/>
</dbReference>
<evidence type="ECO:0000256" key="9">
    <source>
        <dbReference type="ARBA" id="ARBA00023679"/>
    </source>
</evidence>
<proteinExistence type="inferred from homology"/>
<comment type="similarity">
    <text evidence="3">Belongs to the Nudix hydrolase family. NudC subfamily.</text>
</comment>
<evidence type="ECO:0000256" key="4">
    <source>
        <dbReference type="ARBA" id="ARBA00012381"/>
    </source>
</evidence>
<dbReference type="AlphaFoldDB" id="A0A9P8Q0E9"/>
<evidence type="ECO:0000313" key="11">
    <source>
        <dbReference type="EMBL" id="KAH3681868.1"/>
    </source>
</evidence>
<dbReference type="CDD" id="cd03429">
    <property type="entry name" value="NUDIX_NADH_pyrophosphatase_Nudt13"/>
    <property type="match status" value="1"/>
</dbReference>
<name>A0A9P8Q0E9_WICPI</name>
<keyword evidence="6" id="KW-0378">Hydrolase</keyword>
<dbReference type="PANTHER" id="PTHR42904">
    <property type="entry name" value="NUDIX HYDROLASE, NUDC SUBFAMILY"/>
    <property type="match status" value="1"/>
</dbReference>
<feature type="domain" description="Nudix hydrolase" evidence="10">
    <location>
        <begin position="223"/>
        <end position="348"/>
    </location>
</feature>
<dbReference type="GO" id="GO:0005829">
    <property type="term" value="C:cytosol"/>
    <property type="evidence" value="ECO:0007669"/>
    <property type="project" value="TreeGrafter"/>
</dbReference>